<comment type="caution">
    <text evidence="1">The sequence shown here is derived from an EMBL/GenBank/DDBJ whole genome shotgun (WGS) entry which is preliminary data.</text>
</comment>
<evidence type="ECO:0000313" key="2">
    <source>
        <dbReference type="Proteomes" id="UP001157946"/>
    </source>
</evidence>
<sequence length="123" mass="13321">MANDGIYINNNPGQVIMNQGRNNSVVQNVNYIGKHDEYGELKQKLAELIQALETTTEIDQDTKQEFLSILYGPKSLVEKGNCTPRVLNRLNNTLVELGGIVAGSAALGQVVSATMDVVGGFLK</sequence>
<protein>
    <submittedName>
        <fullName evidence="1">Uncharacterized protein</fullName>
    </submittedName>
</protein>
<dbReference type="Proteomes" id="UP001157946">
    <property type="component" value="Unassembled WGS sequence"/>
</dbReference>
<name>A0AA45WJ78_9BACL</name>
<accession>A0AA45WJ78</accession>
<evidence type="ECO:0000313" key="1">
    <source>
        <dbReference type="EMBL" id="SMP02448.1"/>
    </source>
</evidence>
<keyword evidence="2" id="KW-1185">Reference proteome</keyword>
<gene>
    <name evidence="1" type="ORF">SAMN06265361_101344</name>
</gene>
<dbReference type="EMBL" id="FXTU01000001">
    <property type="protein sequence ID" value="SMP02448.1"/>
    <property type="molecule type" value="Genomic_DNA"/>
</dbReference>
<reference evidence="1" key="1">
    <citation type="submission" date="2017-05" db="EMBL/GenBank/DDBJ databases">
        <authorList>
            <person name="Varghese N."/>
            <person name="Submissions S."/>
        </authorList>
    </citation>
    <scope>NUCLEOTIDE SEQUENCE</scope>
    <source>
        <strain evidence="1">DSM 45262</strain>
    </source>
</reference>
<proteinExistence type="predicted"/>
<dbReference type="AlphaFoldDB" id="A0AA45WJ78"/>
<organism evidence="1 2">
    <name type="scientific">Laceyella tengchongensis</name>
    <dbReference type="NCBI Taxonomy" id="574699"/>
    <lineage>
        <taxon>Bacteria</taxon>
        <taxon>Bacillati</taxon>
        <taxon>Bacillota</taxon>
        <taxon>Bacilli</taxon>
        <taxon>Bacillales</taxon>
        <taxon>Thermoactinomycetaceae</taxon>
        <taxon>Laceyella</taxon>
    </lineage>
</organism>
<dbReference type="RefSeq" id="WP_102991723.1">
    <property type="nucleotide sequence ID" value="NZ_FXTU01000001.1"/>
</dbReference>